<dbReference type="InterPro" id="IPR001967">
    <property type="entry name" value="Peptidase_S11_N"/>
</dbReference>
<evidence type="ECO:0000313" key="3">
    <source>
        <dbReference type="EMBL" id="MFC5467860.1"/>
    </source>
</evidence>
<dbReference type="Gene3D" id="3.40.710.10">
    <property type="entry name" value="DD-peptidase/beta-lactamase superfamily"/>
    <property type="match status" value="1"/>
</dbReference>
<evidence type="ECO:0000259" key="2">
    <source>
        <dbReference type="Pfam" id="PF00768"/>
    </source>
</evidence>
<dbReference type="SUPFAM" id="SSF56601">
    <property type="entry name" value="beta-lactamase/transpeptidase-like"/>
    <property type="match status" value="1"/>
</dbReference>
<reference evidence="4" key="1">
    <citation type="journal article" date="2019" name="Int. J. Syst. Evol. Microbiol.">
        <title>The Global Catalogue of Microorganisms (GCM) 10K type strain sequencing project: providing services to taxonomists for standard genome sequencing and annotation.</title>
        <authorList>
            <consortium name="The Broad Institute Genomics Platform"/>
            <consortium name="The Broad Institute Genome Sequencing Center for Infectious Disease"/>
            <person name="Wu L."/>
            <person name="Ma J."/>
        </authorList>
    </citation>
    <scope>NUCLEOTIDE SEQUENCE [LARGE SCALE GENOMIC DNA]</scope>
    <source>
        <strain evidence="4">CCUG 57113</strain>
    </source>
</reference>
<keyword evidence="4" id="KW-1185">Reference proteome</keyword>
<feature type="region of interest" description="Disordered" evidence="1">
    <location>
        <begin position="1"/>
        <end position="25"/>
    </location>
</feature>
<gene>
    <name evidence="3" type="ORF">ACFPPD_03955</name>
</gene>
<comment type="caution">
    <text evidence="3">The sequence shown here is derived from an EMBL/GenBank/DDBJ whole genome shotgun (WGS) entry which is preliminary data.</text>
</comment>
<organism evidence="3 4">
    <name type="scientific">Cohnella suwonensis</name>
    <dbReference type="NCBI Taxonomy" id="696072"/>
    <lineage>
        <taxon>Bacteria</taxon>
        <taxon>Bacillati</taxon>
        <taxon>Bacillota</taxon>
        <taxon>Bacilli</taxon>
        <taxon>Bacillales</taxon>
        <taxon>Paenibacillaceae</taxon>
        <taxon>Cohnella</taxon>
    </lineage>
</organism>
<dbReference type="Pfam" id="PF00768">
    <property type="entry name" value="Peptidase_S11"/>
    <property type="match status" value="1"/>
</dbReference>
<name>A0ABW0LRG1_9BACL</name>
<evidence type="ECO:0000256" key="1">
    <source>
        <dbReference type="SAM" id="MobiDB-lite"/>
    </source>
</evidence>
<accession>A0ABW0LRG1</accession>
<sequence length="85" mass="9113">MPAVNVSGGESLATTNEMLPGQRFGTKGNEGLKTGYAKNAGYCFTGVTVIDGRRYIKVVMGSATDEGRFEETQKLLDYAQEIADS</sequence>
<dbReference type="Proteomes" id="UP001596105">
    <property type="component" value="Unassembled WGS sequence"/>
</dbReference>
<protein>
    <recommendedName>
        <fullName evidence="2">Peptidase S11 D-alanyl-D-alanine carboxypeptidase A N-terminal domain-containing protein</fullName>
    </recommendedName>
</protein>
<dbReference type="EMBL" id="JBHSMH010000005">
    <property type="protein sequence ID" value="MFC5467860.1"/>
    <property type="molecule type" value="Genomic_DNA"/>
</dbReference>
<feature type="domain" description="Peptidase S11 D-alanyl-D-alanine carboxypeptidase A N-terminal" evidence="2">
    <location>
        <begin position="25"/>
        <end position="63"/>
    </location>
</feature>
<dbReference type="InterPro" id="IPR012338">
    <property type="entry name" value="Beta-lactam/transpept-like"/>
</dbReference>
<evidence type="ECO:0000313" key="4">
    <source>
        <dbReference type="Proteomes" id="UP001596105"/>
    </source>
</evidence>
<proteinExistence type="predicted"/>
<dbReference type="RefSeq" id="WP_209743332.1">
    <property type="nucleotide sequence ID" value="NZ_JBHSMH010000005.1"/>
</dbReference>